<reference evidence="2" key="1">
    <citation type="submission" date="2023-02" db="EMBL/GenBank/DDBJ databases">
        <title>Identification and recombinant expression of a fungal hydrolase from Papiliotrema laurentii that hydrolyzes apple cutin and clears colloidal polyester polyurethane.</title>
        <authorList>
            <consortium name="DOE Joint Genome Institute"/>
            <person name="Roman V.A."/>
            <person name="Bojanowski C."/>
            <person name="Crable B.R."/>
            <person name="Wagner D.N."/>
            <person name="Hung C.S."/>
            <person name="Nadeau L.J."/>
            <person name="Schratz L."/>
            <person name="Haridas S."/>
            <person name="Pangilinan J."/>
            <person name="Lipzen A."/>
            <person name="Na H."/>
            <person name="Yan M."/>
            <person name="Ng V."/>
            <person name="Grigoriev I.V."/>
            <person name="Spatafora J.W."/>
            <person name="Barlow D."/>
            <person name="Biffinger J."/>
            <person name="Kelley-Loughnane N."/>
            <person name="Varaljay V.A."/>
            <person name="Crookes-Goodson W.J."/>
        </authorList>
    </citation>
    <scope>NUCLEOTIDE SEQUENCE</scope>
    <source>
        <strain evidence="2">5307AH</strain>
    </source>
</reference>
<dbReference type="Proteomes" id="UP001182556">
    <property type="component" value="Unassembled WGS sequence"/>
</dbReference>
<keyword evidence="1" id="KW-0732">Signal</keyword>
<feature type="chain" id="PRO_5041963807" evidence="1">
    <location>
        <begin position="27"/>
        <end position="541"/>
    </location>
</feature>
<dbReference type="PANTHER" id="PTHR35340">
    <property type="entry name" value="PQQ ENZYME REPEAT PROTEIN-RELATED"/>
    <property type="match status" value="1"/>
</dbReference>
<dbReference type="EMBL" id="JAODAN010000004">
    <property type="protein sequence ID" value="KAK1924579.1"/>
    <property type="molecule type" value="Genomic_DNA"/>
</dbReference>
<dbReference type="AlphaFoldDB" id="A0AAD9L6P5"/>
<accession>A0AAD9L6P5</accession>
<proteinExistence type="predicted"/>
<dbReference type="PANTHER" id="PTHR35340:SF5">
    <property type="entry name" value="ASST-DOMAIN-CONTAINING PROTEIN"/>
    <property type="match status" value="1"/>
</dbReference>
<evidence type="ECO:0000256" key="1">
    <source>
        <dbReference type="SAM" id="SignalP"/>
    </source>
</evidence>
<sequence length="541" mass="59622">MVPGRLTTRLYIPLALALTLLQGARSYVVDSDAYRNGSMGAYPAQTYETIPGQYPIFNFDRVPENHTDGYIFLSMRGPNMTNPGALILDWSGGLVWDGTGYGESMSFSVQTYRGNPVLAFWAGEIFEGGWGRGHLLLLDQTYTLIANIGSTTLADQGQGVDFHDAQITPNDTALIVVYKEHKDENLLSGVVQEINITTGQALFTWDSRDHVDPADCFANRTEGLWDYIHVNSVEKDVHGNYLVSSRHCCALYYVAPNGTILWTMGGSQSNFTGTTFSWQHDARWHGDQISLFDNGASTWTQTSPLARGVIIDIDYSTMSVRETHFDAPTGQVSPSQGNFQRLPNGNWLAGWGSQSFVTEFSADGQELWTAQIGLKQQSYRTLKANWTGYPRSNPSIKVNNRPTSGQADPQSDVQVLVSWSGATEVQYYLLFADDNEVGRTDHQVFEDAISVRQTALDGKQWIQVTACSQNASVLGVSDWYSLVNGTTEPVEQTRTVWTASFMPQSTTPTTSQQTPSNGAGKLDLSGRIAYRLALAGLFIVT</sequence>
<dbReference type="InterPro" id="IPR053143">
    <property type="entry name" value="Arylsulfate_ST"/>
</dbReference>
<keyword evidence="3" id="KW-1185">Reference proteome</keyword>
<gene>
    <name evidence="2" type="ORF">DB88DRAFT_225123</name>
</gene>
<organism evidence="2 3">
    <name type="scientific">Papiliotrema laurentii</name>
    <name type="common">Cryptococcus laurentii</name>
    <dbReference type="NCBI Taxonomy" id="5418"/>
    <lineage>
        <taxon>Eukaryota</taxon>
        <taxon>Fungi</taxon>
        <taxon>Dikarya</taxon>
        <taxon>Basidiomycota</taxon>
        <taxon>Agaricomycotina</taxon>
        <taxon>Tremellomycetes</taxon>
        <taxon>Tremellales</taxon>
        <taxon>Rhynchogastremaceae</taxon>
        <taxon>Papiliotrema</taxon>
    </lineage>
</organism>
<comment type="caution">
    <text evidence="2">The sequence shown here is derived from an EMBL/GenBank/DDBJ whole genome shotgun (WGS) entry which is preliminary data.</text>
</comment>
<dbReference type="InterPro" id="IPR039535">
    <property type="entry name" value="ASST-like"/>
</dbReference>
<dbReference type="Pfam" id="PF14269">
    <property type="entry name" value="Arylsulfotran_2"/>
    <property type="match status" value="1"/>
</dbReference>
<feature type="signal peptide" evidence="1">
    <location>
        <begin position="1"/>
        <end position="26"/>
    </location>
</feature>
<name>A0AAD9L6P5_PAPLA</name>
<evidence type="ECO:0000313" key="3">
    <source>
        <dbReference type="Proteomes" id="UP001182556"/>
    </source>
</evidence>
<protein>
    <submittedName>
        <fullName evidence="2">ASST-domain-containing protein</fullName>
    </submittedName>
</protein>
<evidence type="ECO:0000313" key="2">
    <source>
        <dbReference type="EMBL" id="KAK1924579.1"/>
    </source>
</evidence>